<dbReference type="Gene3D" id="1.10.10.10">
    <property type="entry name" value="Winged helix-like DNA-binding domain superfamily/Winged helix DNA-binding domain"/>
    <property type="match status" value="1"/>
</dbReference>
<dbReference type="Pfam" id="PF03466">
    <property type="entry name" value="LysR_substrate"/>
    <property type="match status" value="1"/>
</dbReference>
<dbReference type="PROSITE" id="PS50931">
    <property type="entry name" value="HTH_LYSR"/>
    <property type="match status" value="1"/>
</dbReference>
<dbReference type="EMBL" id="JAMBOL010000040">
    <property type="protein sequence ID" value="MCM3716494.1"/>
    <property type="molecule type" value="Genomic_DNA"/>
</dbReference>
<dbReference type="InterPro" id="IPR036390">
    <property type="entry name" value="WH_DNA-bd_sf"/>
</dbReference>
<dbReference type="Pfam" id="PF00126">
    <property type="entry name" value="HTH_1"/>
    <property type="match status" value="1"/>
</dbReference>
<comment type="caution">
    <text evidence="6">The sequence shown here is derived from an EMBL/GenBank/DDBJ whole genome shotgun (WGS) entry which is preliminary data.</text>
</comment>
<comment type="similarity">
    <text evidence="1">Belongs to the LysR transcriptional regulatory family.</text>
</comment>
<evidence type="ECO:0000313" key="6">
    <source>
        <dbReference type="EMBL" id="MCM3716494.1"/>
    </source>
</evidence>
<dbReference type="SUPFAM" id="SSF53850">
    <property type="entry name" value="Periplasmic binding protein-like II"/>
    <property type="match status" value="1"/>
</dbReference>
<evidence type="ECO:0000256" key="2">
    <source>
        <dbReference type="ARBA" id="ARBA00023015"/>
    </source>
</evidence>
<evidence type="ECO:0000256" key="4">
    <source>
        <dbReference type="ARBA" id="ARBA00023163"/>
    </source>
</evidence>
<proteinExistence type="inferred from homology"/>
<evidence type="ECO:0000313" key="7">
    <source>
        <dbReference type="Proteomes" id="UP001139179"/>
    </source>
</evidence>
<dbReference type="PANTHER" id="PTHR30126:SF78">
    <property type="entry name" value="HTH LYSR-TYPE DOMAIN-CONTAINING PROTEIN"/>
    <property type="match status" value="1"/>
</dbReference>
<dbReference type="CDD" id="cd05466">
    <property type="entry name" value="PBP2_LTTR_substrate"/>
    <property type="match status" value="1"/>
</dbReference>
<feature type="domain" description="HTH lysR-type" evidence="5">
    <location>
        <begin position="1"/>
        <end position="58"/>
    </location>
</feature>
<keyword evidence="2" id="KW-0805">Transcription regulation</keyword>
<dbReference type="Proteomes" id="UP001139179">
    <property type="component" value="Unassembled WGS sequence"/>
</dbReference>
<dbReference type="PANTHER" id="PTHR30126">
    <property type="entry name" value="HTH-TYPE TRANSCRIPTIONAL REGULATOR"/>
    <property type="match status" value="1"/>
</dbReference>
<dbReference type="InterPro" id="IPR000847">
    <property type="entry name" value="LysR_HTH_N"/>
</dbReference>
<evidence type="ECO:0000256" key="3">
    <source>
        <dbReference type="ARBA" id="ARBA00023125"/>
    </source>
</evidence>
<evidence type="ECO:0000259" key="5">
    <source>
        <dbReference type="PROSITE" id="PS50931"/>
    </source>
</evidence>
<keyword evidence="7" id="KW-1185">Reference proteome</keyword>
<dbReference type="SUPFAM" id="SSF46785">
    <property type="entry name" value="Winged helix' DNA-binding domain"/>
    <property type="match status" value="1"/>
</dbReference>
<dbReference type="GO" id="GO:0003700">
    <property type="term" value="F:DNA-binding transcription factor activity"/>
    <property type="evidence" value="ECO:0007669"/>
    <property type="project" value="InterPro"/>
</dbReference>
<reference evidence="6" key="1">
    <citation type="submission" date="2022-05" db="EMBL/GenBank/DDBJ databases">
        <title>Comparative Genomics of Spacecraft Associated Microbes.</title>
        <authorList>
            <person name="Tran M.T."/>
            <person name="Wright A."/>
            <person name="Seuylemezian A."/>
            <person name="Eisen J."/>
            <person name="Coil D."/>
        </authorList>
    </citation>
    <scope>NUCLEOTIDE SEQUENCE</scope>
    <source>
        <strain evidence="6">214.1.1</strain>
    </source>
</reference>
<name>A0A9X2IPX9_9BACI</name>
<gene>
    <name evidence="6" type="ORF">M3202_20825</name>
</gene>
<dbReference type="PRINTS" id="PR00039">
    <property type="entry name" value="HTHLYSR"/>
</dbReference>
<sequence length="293" mass="33968">MDEKDWQVLKALYEERSITKASEQLFVSQPAITKRIQQMENEFQVNIVYRSKKGVTFTSEGEYLVEYAKQMLNSLQETKDHLQNFKNNKVQGNLRIGVSINYAYKDLPGILREFNELFPRVQTEVIPGYSSEVLKLLQSEQVQVAIVRGDFNWSGKTMQLKEESICIVSKTKVNIRELPSIPRVSFTTDPLLQHSLDSWWQENFSSPPLISMEVGNSQIAIEMVSQGLGYAIVPSYCLSQDMDLHIENLFYNNGRPLMRNTWLIYNEKELVLATVREFSRLMEKYSLPKQEMS</sequence>
<dbReference type="RefSeq" id="WP_251225144.1">
    <property type="nucleotide sequence ID" value="NZ_JAMBOL010000040.1"/>
</dbReference>
<dbReference type="GO" id="GO:0000976">
    <property type="term" value="F:transcription cis-regulatory region binding"/>
    <property type="evidence" value="ECO:0007669"/>
    <property type="project" value="TreeGrafter"/>
</dbReference>
<keyword evidence="3" id="KW-0238">DNA-binding</keyword>
<dbReference type="AlphaFoldDB" id="A0A9X2IPX9"/>
<dbReference type="InterPro" id="IPR036388">
    <property type="entry name" value="WH-like_DNA-bd_sf"/>
</dbReference>
<keyword evidence="4" id="KW-0804">Transcription</keyword>
<dbReference type="Gene3D" id="3.40.190.290">
    <property type="match status" value="1"/>
</dbReference>
<protein>
    <submittedName>
        <fullName evidence="6">LysR family transcriptional regulator</fullName>
    </submittedName>
</protein>
<evidence type="ECO:0000256" key="1">
    <source>
        <dbReference type="ARBA" id="ARBA00009437"/>
    </source>
</evidence>
<organism evidence="6 7">
    <name type="scientific">Halalkalibacter oceani</name>
    <dbReference type="NCBI Taxonomy" id="1653776"/>
    <lineage>
        <taxon>Bacteria</taxon>
        <taxon>Bacillati</taxon>
        <taxon>Bacillota</taxon>
        <taxon>Bacilli</taxon>
        <taxon>Bacillales</taxon>
        <taxon>Bacillaceae</taxon>
        <taxon>Halalkalibacter</taxon>
    </lineage>
</organism>
<accession>A0A9X2IPX9</accession>
<dbReference type="InterPro" id="IPR005119">
    <property type="entry name" value="LysR_subst-bd"/>
</dbReference>